<sequence>MSANNQVPPMQNAALSRPTQFRFVRPLVGPNPPMSHAPSMSAAMQPPLSHAAPRRLPNKWSHSPNLAPAATSSLEIDQYDPHKQGTTNQRKRKDPPAAAELERVKKTRNMGACLRCKIKKKQCLLPPDADDGNHCQACTNPWRKRSDNLRVWELECIRGTFLDANIFDYPGDIRLGRERDIANMLAYCDPDAWPSATSISMQHFGSAIVANAGILSTPLKADPRKPPSRGKWKRSQKCIVG</sequence>
<reference evidence="2" key="1">
    <citation type="submission" date="2023-10" db="EMBL/GenBank/DDBJ databases">
        <authorList>
            <person name="Hackl T."/>
        </authorList>
    </citation>
    <scope>NUCLEOTIDE SEQUENCE</scope>
</reference>
<keyword evidence="3" id="KW-1185">Reference proteome</keyword>
<dbReference type="InterPro" id="IPR052973">
    <property type="entry name" value="Fungal_sec-metab_reg_TF"/>
</dbReference>
<gene>
    <name evidence="2" type="ORF">KHLLAP_LOCUS8984</name>
</gene>
<organism evidence="2 3">
    <name type="scientific">Anthostomella pinea</name>
    <dbReference type="NCBI Taxonomy" id="933095"/>
    <lineage>
        <taxon>Eukaryota</taxon>
        <taxon>Fungi</taxon>
        <taxon>Dikarya</taxon>
        <taxon>Ascomycota</taxon>
        <taxon>Pezizomycotina</taxon>
        <taxon>Sordariomycetes</taxon>
        <taxon>Xylariomycetidae</taxon>
        <taxon>Xylariales</taxon>
        <taxon>Xylariaceae</taxon>
        <taxon>Anthostomella</taxon>
    </lineage>
</organism>
<feature type="compositionally biased region" description="Polar residues" evidence="1">
    <location>
        <begin position="60"/>
        <end position="75"/>
    </location>
</feature>
<protein>
    <submittedName>
        <fullName evidence="2">Uu.00g135420.m01.CDS01</fullName>
    </submittedName>
</protein>
<comment type="caution">
    <text evidence="2">The sequence shown here is derived from an EMBL/GenBank/DDBJ whole genome shotgun (WGS) entry which is preliminary data.</text>
</comment>
<evidence type="ECO:0000256" key="1">
    <source>
        <dbReference type="SAM" id="MobiDB-lite"/>
    </source>
</evidence>
<feature type="compositionally biased region" description="Polar residues" evidence="1">
    <location>
        <begin position="1"/>
        <end position="19"/>
    </location>
</feature>
<dbReference type="EMBL" id="CAUWAG010000012">
    <property type="protein sequence ID" value="CAJ2508516.1"/>
    <property type="molecule type" value="Genomic_DNA"/>
</dbReference>
<evidence type="ECO:0000313" key="3">
    <source>
        <dbReference type="Proteomes" id="UP001295740"/>
    </source>
</evidence>
<name>A0AAI8VQB4_9PEZI</name>
<dbReference type="Proteomes" id="UP001295740">
    <property type="component" value="Unassembled WGS sequence"/>
</dbReference>
<proteinExistence type="predicted"/>
<feature type="region of interest" description="Disordered" evidence="1">
    <location>
        <begin position="1"/>
        <end position="103"/>
    </location>
</feature>
<evidence type="ECO:0000313" key="2">
    <source>
        <dbReference type="EMBL" id="CAJ2508516.1"/>
    </source>
</evidence>
<accession>A0AAI8VQB4</accession>
<dbReference type="PANTHER" id="PTHR35392">
    <property type="entry name" value="ZN(II)2CYS6 TRANSCRIPTION FACTOR (EUROFUNG)-RELATED-RELATED"/>
    <property type="match status" value="1"/>
</dbReference>
<dbReference type="AlphaFoldDB" id="A0AAI8VQB4"/>